<gene>
    <name evidence="1" type="ORF">AUJ40_02455</name>
</gene>
<evidence type="ECO:0000313" key="2">
    <source>
        <dbReference type="Proteomes" id="UP000182753"/>
    </source>
</evidence>
<accession>A0A1J4RNV6</accession>
<organism evidence="1 2">
    <name type="scientific">Candidatus Berkelbacteria bacterium CG1_02_42_45</name>
    <dbReference type="NCBI Taxonomy" id="1805036"/>
    <lineage>
        <taxon>Bacteria</taxon>
        <taxon>Candidatus Berkelbacteria</taxon>
    </lineage>
</organism>
<dbReference type="Proteomes" id="UP000182753">
    <property type="component" value="Unassembled WGS sequence"/>
</dbReference>
<dbReference type="EMBL" id="MNUJ01000051">
    <property type="protein sequence ID" value="OIN89067.1"/>
    <property type="molecule type" value="Genomic_DNA"/>
</dbReference>
<comment type="caution">
    <text evidence="1">The sequence shown here is derived from an EMBL/GenBank/DDBJ whole genome shotgun (WGS) entry which is preliminary data.</text>
</comment>
<evidence type="ECO:0000313" key="1">
    <source>
        <dbReference type="EMBL" id="OIN89067.1"/>
    </source>
</evidence>
<protein>
    <submittedName>
        <fullName evidence="1">Uncharacterized protein</fullName>
    </submittedName>
</protein>
<proteinExistence type="predicted"/>
<dbReference type="AlphaFoldDB" id="A0A1J4RNV6"/>
<name>A0A1J4RNV6_9BACT</name>
<sequence>MRYKLLSEVCGAPYGPLSREEVADYPQALNDYTSHVWVREMARGYREIITGMIDILRGRRNRGLDLKTSLPTLENEIHYRSLWIRAVDFREATKVMIKELDETLWWLNVQMIGTWITRSFRFPRLSFLDGLSEKDLHEQMPAIDTFTYMTGRNHFGHRVHDAYDQMMSAKADDSLKGLFKITSEQLEELATALIKGRAPNTSLFERPEEPANIADEETERHAGVAFQMRGSLWMPKGSG</sequence>
<reference evidence="1 2" key="1">
    <citation type="journal article" date="2016" name="Environ. Microbiol.">
        <title>Genomic resolution of a cold subsurface aquifer community provides metabolic insights for novel microbes adapted to high CO concentrations.</title>
        <authorList>
            <person name="Probst A.J."/>
            <person name="Castelle C.J."/>
            <person name="Singh A."/>
            <person name="Brown C.T."/>
            <person name="Anantharaman K."/>
            <person name="Sharon I."/>
            <person name="Hug L.A."/>
            <person name="Burstein D."/>
            <person name="Emerson J.B."/>
            <person name="Thomas B.C."/>
            <person name="Banfield J.F."/>
        </authorList>
    </citation>
    <scope>NUCLEOTIDE SEQUENCE [LARGE SCALE GENOMIC DNA]</scope>
    <source>
        <strain evidence="1">CG1_02_42_45</strain>
    </source>
</reference>